<proteinExistence type="predicted"/>
<reference evidence="1 2" key="1">
    <citation type="submission" date="2015-01" db="EMBL/GenBank/DDBJ databases">
        <title>The Genome Sequence of Cryptococcus gattii EJB2.</title>
        <authorList>
            <consortium name="The Broad Institute Genomics Platform"/>
            <person name="Cuomo C."/>
            <person name="Litvintseva A."/>
            <person name="Chen Y."/>
            <person name="Heitman J."/>
            <person name="Sun S."/>
            <person name="Springer D."/>
            <person name="Dromer F."/>
            <person name="Young S."/>
            <person name="Zeng Q."/>
            <person name="Gargeya S."/>
            <person name="Abouelleil A."/>
            <person name="Alvarado L."/>
            <person name="Chapman S.B."/>
            <person name="Gainer-Dewar J."/>
            <person name="Goldberg J."/>
            <person name="Griggs A."/>
            <person name="Gujja S."/>
            <person name="Hansen M."/>
            <person name="Howarth C."/>
            <person name="Imamovic A."/>
            <person name="Larimer J."/>
            <person name="Murphy C."/>
            <person name="Naylor J."/>
            <person name="Pearson M."/>
            <person name="Priest M."/>
            <person name="Roberts A."/>
            <person name="Saif S."/>
            <person name="Shea T."/>
            <person name="Sykes S."/>
            <person name="Wortman J."/>
            <person name="Nusbaum C."/>
            <person name="Birren B."/>
        </authorList>
    </citation>
    <scope>NUCLEOTIDE SEQUENCE [LARGE SCALE GENOMIC DNA]</scope>
    <source>
        <strain evidence="1 2">EJB2</strain>
    </source>
</reference>
<organism evidence="1 2">
    <name type="scientific">Cryptococcus gattii EJB2</name>
    <dbReference type="NCBI Taxonomy" id="1296103"/>
    <lineage>
        <taxon>Eukaryota</taxon>
        <taxon>Fungi</taxon>
        <taxon>Dikarya</taxon>
        <taxon>Basidiomycota</taxon>
        <taxon>Agaricomycotina</taxon>
        <taxon>Tremellomycetes</taxon>
        <taxon>Tremellales</taxon>
        <taxon>Cryptococcaceae</taxon>
        <taxon>Cryptococcus</taxon>
        <taxon>Cryptococcus gattii species complex</taxon>
    </lineage>
</organism>
<dbReference type="EMBL" id="KN848699">
    <property type="protein sequence ID" value="KIR78951.1"/>
    <property type="molecule type" value="Genomic_DNA"/>
</dbReference>
<sequence>MRRDTSYVGSAVGIDKRDLFRIQSNESSAWSAWERSDELCYPSFLLTLSSFHTLHIQIIENTMGIEVTGVKQVTCFTSQATWNTLKHWLLETRENRPPVFR</sequence>
<accession>A0ABR5BTK4</accession>
<keyword evidence="2" id="KW-1185">Reference proteome</keyword>
<protein>
    <submittedName>
        <fullName evidence="1">Uncharacterized protein</fullName>
    </submittedName>
</protein>
<gene>
    <name evidence="1" type="ORF">I306_04036</name>
</gene>
<name>A0ABR5BTK4_9TREE</name>
<dbReference type="Proteomes" id="UP000054272">
    <property type="component" value="Unassembled WGS sequence"/>
</dbReference>
<evidence type="ECO:0000313" key="2">
    <source>
        <dbReference type="Proteomes" id="UP000054272"/>
    </source>
</evidence>
<evidence type="ECO:0000313" key="1">
    <source>
        <dbReference type="EMBL" id="KIR78951.1"/>
    </source>
</evidence>